<dbReference type="PANTHER" id="PTHR43827">
    <property type="entry name" value="2,5-DIKETO-D-GLUCONIC ACID REDUCTASE"/>
    <property type="match status" value="1"/>
</dbReference>
<dbReference type="CDD" id="cd19136">
    <property type="entry name" value="AKR_DrGR-like"/>
    <property type="match status" value="1"/>
</dbReference>
<dbReference type="InterPro" id="IPR018170">
    <property type="entry name" value="Aldo/ket_reductase_CS"/>
</dbReference>
<evidence type="ECO:0000256" key="2">
    <source>
        <dbReference type="ARBA" id="ARBA00022857"/>
    </source>
</evidence>
<proteinExistence type="inferred from homology"/>
<dbReference type="Pfam" id="PF00248">
    <property type="entry name" value="Aldo_ket_red"/>
    <property type="match status" value="1"/>
</dbReference>
<evidence type="ECO:0000313" key="6">
    <source>
        <dbReference type="Proteomes" id="UP001307889"/>
    </source>
</evidence>
<gene>
    <name evidence="5" type="ORF">NTJ_11971</name>
</gene>
<evidence type="ECO:0000313" key="5">
    <source>
        <dbReference type="EMBL" id="BES99153.1"/>
    </source>
</evidence>
<evidence type="ECO:0000256" key="3">
    <source>
        <dbReference type="ARBA" id="ARBA00023002"/>
    </source>
</evidence>
<dbReference type="SUPFAM" id="SSF51430">
    <property type="entry name" value="NAD(P)-linked oxidoreductase"/>
    <property type="match status" value="1"/>
</dbReference>
<dbReference type="PROSITE" id="PS00063">
    <property type="entry name" value="ALDOKETO_REDUCTASE_3"/>
    <property type="match status" value="1"/>
</dbReference>
<dbReference type="PANTHER" id="PTHR43827:SF3">
    <property type="entry name" value="NADP-DEPENDENT OXIDOREDUCTASE DOMAIN-CONTAINING PROTEIN"/>
    <property type="match status" value="1"/>
</dbReference>
<evidence type="ECO:0000259" key="4">
    <source>
        <dbReference type="Pfam" id="PF00248"/>
    </source>
</evidence>
<accession>A0ABN7B4K5</accession>
<dbReference type="InterPro" id="IPR020471">
    <property type="entry name" value="AKR"/>
</dbReference>
<keyword evidence="6" id="KW-1185">Reference proteome</keyword>
<dbReference type="InterPro" id="IPR023210">
    <property type="entry name" value="NADP_OxRdtase_dom"/>
</dbReference>
<comment type="similarity">
    <text evidence="1">Belongs to the aldo/keto reductase family.</text>
</comment>
<dbReference type="InterPro" id="IPR036812">
    <property type="entry name" value="NAD(P)_OxRdtase_dom_sf"/>
</dbReference>
<protein>
    <submittedName>
        <fullName evidence="5">Aldo-keto reductase</fullName>
    </submittedName>
</protein>
<organism evidence="5 6">
    <name type="scientific">Nesidiocoris tenuis</name>
    <dbReference type="NCBI Taxonomy" id="355587"/>
    <lineage>
        <taxon>Eukaryota</taxon>
        <taxon>Metazoa</taxon>
        <taxon>Ecdysozoa</taxon>
        <taxon>Arthropoda</taxon>
        <taxon>Hexapoda</taxon>
        <taxon>Insecta</taxon>
        <taxon>Pterygota</taxon>
        <taxon>Neoptera</taxon>
        <taxon>Paraneoptera</taxon>
        <taxon>Hemiptera</taxon>
        <taxon>Heteroptera</taxon>
        <taxon>Panheteroptera</taxon>
        <taxon>Cimicomorpha</taxon>
        <taxon>Miridae</taxon>
        <taxon>Dicyphina</taxon>
        <taxon>Nesidiocoris</taxon>
    </lineage>
</organism>
<reference evidence="5 6" key="1">
    <citation type="submission" date="2023-09" db="EMBL/GenBank/DDBJ databases">
        <title>Nesidiocoris tenuis whole genome shotgun sequence.</title>
        <authorList>
            <person name="Shibata T."/>
            <person name="Shimoda M."/>
            <person name="Kobayashi T."/>
            <person name="Uehara T."/>
        </authorList>
    </citation>
    <scope>NUCLEOTIDE SEQUENCE [LARGE SCALE GENOMIC DNA]</scope>
    <source>
        <strain evidence="5 6">Japan</strain>
    </source>
</reference>
<keyword evidence="2" id="KW-0521">NADP</keyword>
<name>A0ABN7B4K5_9HEMI</name>
<feature type="domain" description="NADP-dependent oxidoreductase" evidence="4">
    <location>
        <begin position="74"/>
        <end position="333"/>
    </location>
</feature>
<dbReference type="PROSITE" id="PS00798">
    <property type="entry name" value="ALDOKETO_REDUCTASE_1"/>
    <property type="match status" value="1"/>
</dbReference>
<evidence type="ECO:0000256" key="1">
    <source>
        <dbReference type="ARBA" id="ARBA00007905"/>
    </source>
</evidence>
<dbReference type="PIRSF" id="PIRSF000097">
    <property type="entry name" value="AKR"/>
    <property type="match status" value="1"/>
</dbReference>
<sequence>MFLKFFQSENSSKLFFGKLKLFNLRLKSFDNLLNGMTNIETHPNAVITALTASEPEKILEKSVLLNTGQKFPLIGFGTYTIQGSKQIFDCIDWALGAGYRAIDTAAVYGNEEDIGKSLRTLLPKYNLTRSDIFITSKLSPKDHGANKVYEAVMGSLSRLGVTYIDLYLIHWPGASGVPMDSKENKKLRTESWKGLEDLHKSGQLRAIGVSNYTVRHLEELLKTCTVKPAVNQVEFSIHYRQSVDLFKLCDSEGIILQSYTSLGGNSHSESLLKDPVVEKVAESLKVTPAQVLLRWVLQKGYTIIPKSLHKERIEQNCQLDFDLNSARMKALNNITTRMKYAWNPDTIV</sequence>
<keyword evidence="3" id="KW-0560">Oxidoreductase</keyword>
<dbReference type="Gene3D" id="3.20.20.100">
    <property type="entry name" value="NADP-dependent oxidoreductase domain"/>
    <property type="match status" value="1"/>
</dbReference>
<dbReference type="EMBL" id="AP028918">
    <property type="protein sequence ID" value="BES99153.1"/>
    <property type="molecule type" value="Genomic_DNA"/>
</dbReference>
<dbReference type="PRINTS" id="PR00069">
    <property type="entry name" value="ALDKETRDTASE"/>
</dbReference>
<dbReference type="Proteomes" id="UP001307889">
    <property type="component" value="Chromosome 10"/>
</dbReference>